<gene>
    <name evidence="1" type="ORF">LCGC14_1956150</name>
</gene>
<comment type="caution">
    <text evidence="1">The sequence shown here is derived from an EMBL/GenBank/DDBJ whole genome shotgun (WGS) entry which is preliminary data.</text>
</comment>
<protein>
    <recommendedName>
        <fullName evidence="2">C_GCAxxG_C_C family protein</fullName>
    </recommendedName>
</protein>
<dbReference type="Pfam" id="PF09719">
    <property type="entry name" value="C_GCAxxG_C_C"/>
    <property type="match status" value="1"/>
</dbReference>
<name>A0A0F9FG93_9ZZZZ</name>
<proteinExistence type="predicted"/>
<dbReference type="EMBL" id="LAZR01021445">
    <property type="protein sequence ID" value="KKL85298.1"/>
    <property type="molecule type" value="Genomic_DNA"/>
</dbReference>
<organism evidence="1">
    <name type="scientific">marine sediment metagenome</name>
    <dbReference type="NCBI Taxonomy" id="412755"/>
    <lineage>
        <taxon>unclassified sequences</taxon>
        <taxon>metagenomes</taxon>
        <taxon>ecological metagenomes</taxon>
    </lineage>
</organism>
<dbReference type="InterPro" id="IPR010181">
    <property type="entry name" value="CGCAxxGCC_motif"/>
</dbReference>
<reference evidence="1" key="1">
    <citation type="journal article" date="2015" name="Nature">
        <title>Complex archaea that bridge the gap between prokaryotes and eukaryotes.</title>
        <authorList>
            <person name="Spang A."/>
            <person name="Saw J.H."/>
            <person name="Jorgensen S.L."/>
            <person name="Zaremba-Niedzwiedzka K."/>
            <person name="Martijn J."/>
            <person name="Lind A.E."/>
            <person name="van Eijk R."/>
            <person name="Schleper C."/>
            <person name="Guy L."/>
            <person name="Ettema T.J."/>
        </authorList>
    </citation>
    <scope>NUCLEOTIDE SEQUENCE</scope>
</reference>
<dbReference type="NCBIfam" id="TIGR01909">
    <property type="entry name" value="C_GCAxxG_C_C"/>
    <property type="match status" value="1"/>
</dbReference>
<sequence>MSKVEQAVSCFLEGFSCSQAILSTFSTEFRLEREIALKIATGFGGGIGRLGKTCGAVSGAIMVIGLKYGNNKKGDNQTKEKTYELVREFINRFETLNSSIVCNKLLDCDINTPEGLKYAIEKKVFKTICPNLVRSASEILEQIL</sequence>
<evidence type="ECO:0000313" key="1">
    <source>
        <dbReference type="EMBL" id="KKL85298.1"/>
    </source>
</evidence>
<dbReference type="AlphaFoldDB" id="A0A0F9FG93"/>
<feature type="non-terminal residue" evidence="1">
    <location>
        <position position="144"/>
    </location>
</feature>
<accession>A0A0F9FG93</accession>
<evidence type="ECO:0008006" key="2">
    <source>
        <dbReference type="Google" id="ProtNLM"/>
    </source>
</evidence>